<dbReference type="InterPro" id="IPR016181">
    <property type="entry name" value="Acyl_CoA_acyltransferase"/>
</dbReference>
<feature type="region of interest" description="Disordered" evidence="1">
    <location>
        <begin position="232"/>
        <end position="283"/>
    </location>
</feature>
<dbReference type="Gene3D" id="3.10.350.10">
    <property type="entry name" value="LysM domain"/>
    <property type="match status" value="1"/>
</dbReference>
<feature type="compositionally biased region" description="Low complexity" evidence="1">
    <location>
        <begin position="262"/>
        <end position="273"/>
    </location>
</feature>
<dbReference type="SUPFAM" id="SSF55729">
    <property type="entry name" value="Acyl-CoA N-acyltransferases (Nat)"/>
    <property type="match status" value="1"/>
</dbReference>
<name>A0A7S4B4E2_CHRCT</name>
<dbReference type="SMART" id="SM00257">
    <property type="entry name" value="LysM"/>
    <property type="match status" value="2"/>
</dbReference>
<feature type="region of interest" description="Disordered" evidence="1">
    <location>
        <begin position="1"/>
        <end position="23"/>
    </location>
</feature>
<gene>
    <name evidence="3" type="ORF">PCAR00345_LOCUS5113</name>
</gene>
<feature type="compositionally biased region" description="Polar residues" evidence="1">
    <location>
        <begin position="400"/>
        <end position="412"/>
    </location>
</feature>
<dbReference type="PROSITE" id="PS51782">
    <property type="entry name" value="LYSM"/>
    <property type="match status" value="1"/>
</dbReference>
<feature type="region of interest" description="Disordered" evidence="1">
    <location>
        <begin position="343"/>
        <end position="412"/>
    </location>
</feature>
<organism evidence="3">
    <name type="scientific">Chrysotila carterae</name>
    <name type="common">Marine alga</name>
    <name type="synonym">Syracosphaera carterae</name>
    <dbReference type="NCBI Taxonomy" id="13221"/>
    <lineage>
        <taxon>Eukaryota</taxon>
        <taxon>Haptista</taxon>
        <taxon>Haptophyta</taxon>
        <taxon>Prymnesiophyceae</taxon>
        <taxon>Isochrysidales</taxon>
        <taxon>Isochrysidaceae</taxon>
        <taxon>Chrysotila</taxon>
    </lineage>
</organism>
<feature type="compositionally biased region" description="Basic and acidic residues" evidence="1">
    <location>
        <begin position="237"/>
        <end position="248"/>
    </location>
</feature>
<reference evidence="3" key="1">
    <citation type="submission" date="2021-01" db="EMBL/GenBank/DDBJ databases">
        <authorList>
            <person name="Corre E."/>
            <person name="Pelletier E."/>
            <person name="Niang G."/>
            <person name="Scheremetjew M."/>
            <person name="Finn R."/>
            <person name="Kale V."/>
            <person name="Holt S."/>
            <person name="Cochrane G."/>
            <person name="Meng A."/>
            <person name="Brown T."/>
            <person name="Cohen L."/>
        </authorList>
    </citation>
    <scope>NUCLEOTIDE SEQUENCE</scope>
    <source>
        <strain evidence="3">CCMP645</strain>
    </source>
</reference>
<evidence type="ECO:0000256" key="1">
    <source>
        <dbReference type="SAM" id="MobiDB-lite"/>
    </source>
</evidence>
<evidence type="ECO:0000259" key="2">
    <source>
        <dbReference type="PROSITE" id="PS51782"/>
    </source>
</evidence>
<dbReference type="EMBL" id="HBIZ01008755">
    <property type="protein sequence ID" value="CAE0752528.1"/>
    <property type="molecule type" value="Transcribed_RNA"/>
</dbReference>
<dbReference type="InterPro" id="IPR036779">
    <property type="entry name" value="LysM_dom_sf"/>
</dbReference>
<feature type="compositionally biased region" description="Polar residues" evidence="1">
    <location>
        <begin position="364"/>
        <end position="380"/>
    </location>
</feature>
<sequence>MLARRFPQKSITEPPYEPENVPSARRDLEGSIVFSPEREEWLRSLGELVQMCNEAVRRRSPGRRDASKPLSLEYMADRLDVDDPINGLMVLTKDQGWLQGFVTYTTFTTWHRHFRWDSTHPCLSMLEEDDDLGGARAAIDRDGSLARQLQCEVHAGDPENEGIVWPGIAEISLLGAIGCGAWLVRLVIALLESSDSQYRFIVVQATDNSVPFYERMGFVRVGAISSSTKLAKGRASLKPETKTKRKETPGASGSKKRGRQITSKSTQPKSSTTAPRTCSTPSAPGVATVVATAISSTDSATAIFAGTPYATAVAVAATATKGQSPHSDSGSGFVSDSTLIEKKNSPSASAPLESFPKIQPKTLPKTQPKAQPKSQPKNQPKSQPKSHGKGKKQGQGLSQANGSAQPGLSSQALSTPIKDEAHTATIDGRKRKAIAQPPVVQEVFSPHLWHTVVAVESCASVAEKYGVEVSDVLFLNSRRFAKLTATALLKKGTKLQVPIKQTEATVEAQFASEKQRFRVLESDSTLRREAERAGVSTSDLLERNKSRIKGLQLSSHLLKGTRLLVSGSEREFEEYCHWTYPEDDNSNNCPSYMMALKLKPHAERVSKSAQQLVAAMEAISVSERPVAQPSGKRKSLLQTAPVEGEAQARPARQLFNRVVTVEGEEEHPYWYVLTYLPDLQWCHVAPLRQCGVFESGASAGRPRWMLLPEEEGGEKDVGAGRCKAMIALEIKKTKANADEEEWDIVGFDLENV</sequence>
<evidence type="ECO:0000313" key="3">
    <source>
        <dbReference type="EMBL" id="CAE0752528.1"/>
    </source>
</evidence>
<dbReference type="AlphaFoldDB" id="A0A7S4B4E2"/>
<proteinExistence type="predicted"/>
<dbReference type="InterPro" id="IPR018392">
    <property type="entry name" value="LysM"/>
</dbReference>
<dbReference type="CDD" id="cd00118">
    <property type="entry name" value="LysM"/>
    <property type="match status" value="1"/>
</dbReference>
<protein>
    <recommendedName>
        <fullName evidence="2">LysM domain-containing protein</fullName>
    </recommendedName>
</protein>
<accession>A0A7S4B4E2</accession>
<feature type="domain" description="LysM" evidence="2">
    <location>
        <begin position="448"/>
        <end position="497"/>
    </location>
</feature>